<protein>
    <recommendedName>
        <fullName evidence="12">Alpha-1,4-N-acetylglucosaminyltransferase</fullName>
    </recommendedName>
</protein>
<comment type="subcellular location">
    <subcellularLocation>
        <location evidence="1">Golgi apparatus membrane</location>
        <topology evidence="1">Single-pass type II membrane protein</topology>
    </subcellularLocation>
</comment>
<dbReference type="GO" id="GO:0016758">
    <property type="term" value="F:hexosyltransferase activity"/>
    <property type="evidence" value="ECO:0007669"/>
    <property type="project" value="TreeGrafter"/>
</dbReference>
<evidence type="ECO:0008006" key="12">
    <source>
        <dbReference type="Google" id="ProtNLM"/>
    </source>
</evidence>
<dbReference type="Gene3D" id="3.90.550.20">
    <property type="match status" value="1"/>
</dbReference>
<name>A0A9J6BHZ3_POLVA</name>
<evidence type="ECO:0000256" key="2">
    <source>
        <dbReference type="ARBA" id="ARBA00009003"/>
    </source>
</evidence>
<evidence type="ECO:0000259" key="9">
    <source>
        <dbReference type="Pfam" id="PF22651"/>
    </source>
</evidence>
<feature type="domain" description="OBP47-like" evidence="9">
    <location>
        <begin position="54"/>
        <end position="156"/>
    </location>
</feature>
<dbReference type="Proteomes" id="UP001107558">
    <property type="component" value="Chromosome 4"/>
</dbReference>
<dbReference type="GO" id="GO:0000139">
    <property type="term" value="C:Golgi membrane"/>
    <property type="evidence" value="ECO:0007669"/>
    <property type="project" value="UniProtKB-SubCell"/>
</dbReference>
<evidence type="ECO:0000313" key="10">
    <source>
        <dbReference type="EMBL" id="KAG5669155.1"/>
    </source>
</evidence>
<evidence type="ECO:0000313" key="11">
    <source>
        <dbReference type="Proteomes" id="UP001107558"/>
    </source>
</evidence>
<feature type="domain" description="Alpha 1,4-glycosyltransferase" evidence="8">
    <location>
        <begin position="376"/>
        <end position="500"/>
    </location>
</feature>
<sequence length="509" mass="59330">MKLFQFLILFSTINLIFTCQEFKNYQHPYKCCEYPTIKVEGTVASECVQICKPKGGCCLAECSANKFKYYENGEFNAENLHDAFMVTVGHHEYSKWSQIVNETVSKCSQMIPHEKKENEMCKNVPMFVHYITACVMTYNFIECPTMANSDECQKILEFVRNSEEKCSFKIGSEKFVLHNFCNTEHLGKSNKLNINLYSYDVKSYKVDEKRMENAESQQIFFIETHLQRKRSIKNVKVACSIESAAKINPDMDIYFFLATNESGVILEQTNFLQALLSYPNIKIRSINLEEFTEGTKVEKFIKEKHIEKSQHHFEHLSDVLRMVTLNKYGGIYLDTDVISIMPMRLVQNKNFLCIESFNVFANGLAKFDKIEGKKYSDAILEEIPKIYDPNKWAAIGPLLVTKIIRSFCEGTNFNITQDEQCENVTLWAQKRCFPIFYSGYWKYYLEKDMKEVLEKILLDGIIFAHLWNHLTIGQNYHLTKKSKAAYIELAKVYCPKVYETMDILDELVF</sequence>
<evidence type="ECO:0000256" key="7">
    <source>
        <dbReference type="SAM" id="SignalP"/>
    </source>
</evidence>
<dbReference type="PANTHER" id="PTHR12042">
    <property type="entry name" value="LACTOSYLCERAMIDE 4-ALPHA-GALACTOSYLTRANSFERASE ALPHA- 1,4-GALACTOSYLTRANSFERASE"/>
    <property type="match status" value="1"/>
</dbReference>
<dbReference type="Pfam" id="PF22651">
    <property type="entry name" value="OBP47_like"/>
    <property type="match status" value="1"/>
</dbReference>
<organism evidence="10 11">
    <name type="scientific">Polypedilum vanderplanki</name>
    <name type="common">Sleeping chironomid midge</name>
    <dbReference type="NCBI Taxonomy" id="319348"/>
    <lineage>
        <taxon>Eukaryota</taxon>
        <taxon>Metazoa</taxon>
        <taxon>Ecdysozoa</taxon>
        <taxon>Arthropoda</taxon>
        <taxon>Hexapoda</taxon>
        <taxon>Insecta</taxon>
        <taxon>Pterygota</taxon>
        <taxon>Neoptera</taxon>
        <taxon>Endopterygota</taxon>
        <taxon>Diptera</taxon>
        <taxon>Nematocera</taxon>
        <taxon>Chironomoidea</taxon>
        <taxon>Chironomidae</taxon>
        <taxon>Chironominae</taxon>
        <taxon>Polypedilum</taxon>
        <taxon>Polypedilum</taxon>
    </lineage>
</organism>
<evidence type="ECO:0000256" key="4">
    <source>
        <dbReference type="ARBA" id="ARBA00022679"/>
    </source>
</evidence>
<dbReference type="SUPFAM" id="SSF53448">
    <property type="entry name" value="Nucleotide-diphospho-sugar transferases"/>
    <property type="match status" value="1"/>
</dbReference>
<comment type="similarity">
    <text evidence="2">Belongs to the glycosyltransferase 32 family.</text>
</comment>
<accession>A0A9J6BHZ3</accession>
<feature type="chain" id="PRO_5039943278" description="Alpha-1,4-N-acetylglucosaminyltransferase" evidence="7">
    <location>
        <begin position="19"/>
        <end position="509"/>
    </location>
</feature>
<proteinExistence type="inferred from homology"/>
<dbReference type="Gene3D" id="1.10.238.270">
    <property type="match status" value="1"/>
</dbReference>
<evidence type="ECO:0000256" key="3">
    <source>
        <dbReference type="ARBA" id="ARBA00022676"/>
    </source>
</evidence>
<dbReference type="AlphaFoldDB" id="A0A9J6BHZ3"/>
<dbReference type="InterPro" id="IPR029044">
    <property type="entry name" value="Nucleotide-diphossugar_trans"/>
</dbReference>
<keyword evidence="5" id="KW-0333">Golgi apparatus</keyword>
<dbReference type="InterPro" id="IPR007652">
    <property type="entry name" value="A1-4-GlycosylTfrase_dom"/>
</dbReference>
<dbReference type="OrthoDB" id="7843114at2759"/>
<dbReference type="PANTHER" id="PTHR12042:SF21">
    <property type="entry name" value="ALPHA1,4-GALACTOSYLTRANSFERASE 1-RELATED"/>
    <property type="match status" value="1"/>
</dbReference>
<keyword evidence="11" id="KW-1185">Reference proteome</keyword>
<keyword evidence="7" id="KW-0732">Signal</keyword>
<dbReference type="InterPro" id="IPR054577">
    <property type="entry name" value="OBP47-like_dom"/>
</dbReference>
<gene>
    <name evidence="10" type="ORF">PVAND_017050</name>
</gene>
<dbReference type="Pfam" id="PF04488">
    <property type="entry name" value="Gly_transf_sug"/>
    <property type="match status" value="1"/>
</dbReference>
<keyword evidence="4" id="KW-0808">Transferase</keyword>
<evidence type="ECO:0000256" key="5">
    <source>
        <dbReference type="ARBA" id="ARBA00023034"/>
    </source>
</evidence>
<feature type="signal peptide" evidence="7">
    <location>
        <begin position="1"/>
        <end position="18"/>
    </location>
</feature>
<evidence type="ECO:0000259" key="8">
    <source>
        <dbReference type="Pfam" id="PF04572"/>
    </source>
</evidence>
<dbReference type="EMBL" id="JADBJN010000004">
    <property type="protein sequence ID" value="KAG5669155.1"/>
    <property type="molecule type" value="Genomic_DNA"/>
</dbReference>
<dbReference type="InterPro" id="IPR051981">
    <property type="entry name" value="Glycosyltransf_32"/>
</dbReference>
<reference evidence="10" key="1">
    <citation type="submission" date="2021-03" db="EMBL/GenBank/DDBJ databases">
        <title>Chromosome level genome of the anhydrobiotic midge Polypedilum vanderplanki.</title>
        <authorList>
            <person name="Yoshida Y."/>
            <person name="Kikawada T."/>
            <person name="Gusev O."/>
        </authorList>
    </citation>
    <scope>NUCLEOTIDE SEQUENCE</scope>
    <source>
        <strain evidence="10">NIAS01</strain>
        <tissue evidence="10">Whole body or cell culture</tissue>
    </source>
</reference>
<keyword evidence="3" id="KW-0328">Glycosyltransferase</keyword>
<evidence type="ECO:0000256" key="6">
    <source>
        <dbReference type="ARBA" id="ARBA00023136"/>
    </source>
</evidence>
<evidence type="ECO:0000256" key="1">
    <source>
        <dbReference type="ARBA" id="ARBA00004323"/>
    </source>
</evidence>
<dbReference type="Pfam" id="PF04572">
    <property type="entry name" value="Gb3_synth"/>
    <property type="match status" value="1"/>
</dbReference>
<dbReference type="GO" id="GO:0006688">
    <property type="term" value="P:glycosphingolipid biosynthetic process"/>
    <property type="evidence" value="ECO:0007669"/>
    <property type="project" value="TreeGrafter"/>
</dbReference>
<dbReference type="InterPro" id="IPR007577">
    <property type="entry name" value="GlycoTrfase_DXD_sugar-bd_CS"/>
</dbReference>
<comment type="caution">
    <text evidence="10">The sequence shown here is derived from an EMBL/GenBank/DDBJ whole genome shotgun (WGS) entry which is preliminary data.</text>
</comment>
<keyword evidence="6" id="KW-0472">Membrane</keyword>